<dbReference type="Pfam" id="PF13563">
    <property type="entry name" value="2_5_RNA_ligase2"/>
    <property type="match status" value="1"/>
</dbReference>
<reference evidence="1 2" key="1">
    <citation type="submission" date="2017-02" db="EMBL/GenBank/DDBJ databases">
        <title>Whole genome sequencing of Rhodanobacter lindaniclasticus DSM 17932.</title>
        <authorList>
            <person name="Kumar S."/>
            <person name="Patil P."/>
            <person name="Patil P.B."/>
        </authorList>
    </citation>
    <scope>NUCLEOTIDE SEQUENCE [LARGE SCALE GENOMIC DNA]</scope>
    <source>
        <strain evidence="1 2">DSM 17932</strain>
    </source>
</reference>
<proteinExistence type="predicted"/>
<protein>
    <recommendedName>
        <fullName evidence="3">2'-5' RNA ligase</fullName>
    </recommendedName>
</protein>
<dbReference type="PANTHER" id="PTHR40037:SF1">
    <property type="entry name" value="PHOSPHOESTERASE SAOUHSC_00951-RELATED"/>
    <property type="match status" value="1"/>
</dbReference>
<dbReference type="InterPro" id="IPR009097">
    <property type="entry name" value="Cyclic_Pdiesterase"/>
</dbReference>
<dbReference type="Gene3D" id="3.90.1140.10">
    <property type="entry name" value="Cyclic phosphodiesterase"/>
    <property type="match status" value="1"/>
</dbReference>
<dbReference type="Proteomes" id="UP000306317">
    <property type="component" value="Unassembled WGS sequence"/>
</dbReference>
<comment type="caution">
    <text evidence="1">The sequence shown here is derived from an EMBL/GenBank/DDBJ whole genome shotgun (WGS) entry which is preliminary data.</text>
</comment>
<evidence type="ECO:0000313" key="1">
    <source>
        <dbReference type="EMBL" id="THD05825.1"/>
    </source>
</evidence>
<dbReference type="AlphaFoldDB" id="A0A4S3KBQ5"/>
<dbReference type="InterPro" id="IPR050580">
    <property type="entry name" value="2H_phosphoesterase_YjcG-like"/>
</dbReference>
<evidence type="ECO:0008006" key="3">
    <source>
        <dbReference type="Google" id="ProtNLM"/>
    </source>
</evidence>
<dbReference type="EMBL" id="MWIO01000057">
    <property type="protein sequence ID" value="THD05825.1"/>
    <property type="molecule type" value="Genomic_DNA"/>
</dbReference>
<organism evidence="1 2">
    <name type="scientific">Rhodanobacter lindaniclasticus</name>
    <dbReference type="NCBI Taxonomy" id="75310"/>
    <lineage>
        <taxon>Bacteria</taxon>
        <taxon>Pseudomonadati</taxon>
        <taxon>Pseudomonadota</taxon>
        <taxon>Gammaproteobacteria</taxon>
        <taxon>Lysobacterales</taxon>
        <taxon>Rhodanobacteraceae</taxon>
        <taxon>Rhodanobacter</taxon>
    </lineage>
</organism>
<name>A0A4S3KBQ5_9GAMM</name>
<dbReference type="SUPFAM" id="SSF55144">
    <property type="entry name" value="LigT-like"/>
    <property type="match status" value="1"/>
</dbReference>
<accession>A0A4S3KBQ5</accession>
<dbReference type="RefSeq" id="WP_136259649.1">
    <property type="nucleotide sequence ID" value="NZ_MWIO01000057.1"/>
</dbReference>
<evidence type="ECO:0000313" key="2">
    <source>
        <dbReference type="Proteomes" id="UP000306317"/>
    </source>
</evidence>
<dbReference type="PANTHER" id="PTHR40037">
    <property type="entry name" value="PHOSPHOESTERASE YJCG-RELATED"/>
    <property type="match status" value="1"/>
</dbReference>
<sequence length="176" mass="18868">MAQSALIVRVPEAEAWVGSLRDRFDPSAGQGVPAHITVLYPFMPPELLSGQVLGGIRQALLPIAPFDFQLARVGRFPATTYLAPDPVAPFMELTRRLVGHFPGYLPYAGEHEEVVPHLTVAHGNAAEAAKAEVELCAALAGRGPICSTCREVVLLENSRGRWRAMQAFALSADVAG</sequence>
<keyword evidence="2" id="KW-1185">Reference proteome</keyword>
<gene>
    <name evidence="1" type="ORF">B1991_15800</name>
</gene>
<dbReference type="OrthoDB" id="7210484at2"/>